<feature type="transmembrane region" description="Helical" evidence="2">
    <location>
        <begin position="50"/>
        <end position="70"/>
    </location>
</feature>
<feature type="transmembrane region" description="Helical" evidence="2">
    <location>
        <begin position="594"/>
        <end position="617"/>
    </location>
</feature>
<feature type="transmembrane region" description="Helical" evidence="2">
    <location>
        <begin position="431"/>
        <end position="454"/>
    </location>
</feature>
<reference evidence="3" key="1">
    <citation type="journal article" date="2014" name="Int. J. Syst. Evol. Microbiol.">
        <title>Complete genome sequence of Corynebacterium casei LMG S-19264T (=DSM 44701T), isolated from a smear-ripened cheese.</title>
        <authorList>
            <consortium name="US DOE Joint Genome Institute (JGI-PGF)"/>
            <person name="Walter F."/>
            <person name="Albersmeier A."/>
            <person name="Kalinowski J."/>
            <person name="Ruckert C."/>
        </authorList>
    </citation>
    <scope>NUCLEOTIDE SEQUENCE</scope>
    <source>
        <strain evidence="3">CCM 7905</strain>
    </source>
</reference>
<keyword evidence="2" id="KW-1133">Transmembrane helix</keyword>
<feature type="transmembrane region" description="Helical" evidence="2">
    <location>
        <begin position="152"/>
        <end position="175"/>
    </location>
</feature>
<feature type="transmembrane region" description="Helical" evidence="2">
    <location>
        <begin position="364"/>
        <end position="386"/>
    </location>
</feature>
<feature type="transmembrane region" description="Helical" evidence="2">
    <location>
        <begin position="296"/>
        <end position="320"/>
    </location>
</feature>
<gene>
    <name evidence="3" type="ORF">GCM10007304_34850</name>
</gene>
<feature type="transmembrane region" description="Helical" evidence="2">
    <location>
        <begin position="108"/>
        <end position="132"/>
    </location>
</feature>
<dbReference type="Proteomes" id="UP000654257">
    <property type="component" value="Unassembled WGS sequence"/>
</dbReference>
<feature type="transmembrane region" description="Helical" evidence="2">
    <location>
        <begin position="398"/>
        <end position="419"/>
    </location>
</feature>
<dbReference type="AlphaFoldDB" id="A0A917LF61"/>
<evidence type="ECO:0000313" key="3">
    <source>
        <dbReference type="EMBL" id="GGG17765.1"/>
    </source>
</evidence>
<sequence>MSLHTTDGRTPITSVRVSSSSGPSVRPQRIAPTGSVDVLRDPTAPLRHGVLSSSLGAVSVCVAPIVGVTSGAGSGSLPGILFVVFCTLVVPVLAFLSLVRGRVGFGGALLAGSGAVAVGFAVIDVQLLTGTIDANRLELFRPLSAAVLDPGAGAYLVLVGHVLIALAGVGGLVAVGRASLLDGYGDAGSAAGRIGGWAATLAAVATVVLAGALFAPPFDSADPVFLVATVVDGPTLLAVGSALMAVAALAVVGAGLSSVSTSAASGALIGTAVAALGLVGTRWISAATTQDRIGSGVGSIAATAAATVLLVVGLSVPALAHRTRDAPSVKPIAAPAAKMGKSARARAAAEAAATARARSTRRHAIAGATGVAAGVLLAAGALLPLLRVPDGLAEPNILGARIAVLGAVVLVLLSVTLFFSELAPSVRPTVGVFWVAAVMCATPVLQALVLALGVPEVRMGSGAVLIGVGVVVTGVTGVLLWVAGSAEREDVDTSIDQSPSQATVWTGALGALVSVVALGLPLYTSDETAAATFAEFPWGWDAWGQALFGVAVVVTVIVAARARPARGAALLWGAAAGMAVHIAGWPLLEVRGGASGPGAGALAGAVGAAMLVAAGVARRRTRR</sequence>
<feature type="transmembrane region" description="Helical" evidence="2">
    <location>
        <begin position="196"/>
        <end position="215"/>
    </location>
</feature>
<feature type="region of interest" description="Disordered" evidence="1">
    <location>
        <begin position="1"/>
        <end position="32"/>
    </location>
</feature>
<feature type="transmembrane region" description="Helical" evidence="2">
    <location>
        <begin position="504"/>
        <end position="523"/>
    </location>
</feature>
<protein>
    <submittedName>
        <fullName evidence="3">Uncharacterized protein</fullName>
    </submittedName>
</protein>
<feature type="compositionally biased region" description="Low complexity" evidence="1">
    <location>
        <begin position="9"/>
        <end position="27"/>
    </location>
</feature>
<organism evidence="3 4">
    <name type="scientific">Rhodococcoides trifolii</name>
    <dbReference type="NCBI Taxonomy" id="908250"/>
    <lineage>
        <taxon>Bacteria</taxon>
        <taxon>Bacillati</taxon>
        <taxon>Actinomycetota</taxon>
        <taxon>Actinomycetes</taxon>
        <taxon>Mycobacteriales</taxon>
        <taxon>Nocardiaceae</taxon>
        <taxon>Rhodococcoides</taxon>
    </lineage>
</organism>
<keyword evidence="2" id="KW-0472">Membrane</keyword>
<feature type="transmembrane region" description="Helical" evidence="2">
    <location>
        <begin position="235"/>
        <end position="256"/>
    </location>
</feature>
<comment type="caution">
    <text evidence="3">The sequence shown here is derived from an EMBL/GenBank/DDBJ whole genome shotgun (WGS) entry which is preliminary data.</text>
</comment>
<keyword evidence="4" id="KW-1185">Reference proteome</keyword>
<feature type="transmembrane region" description="Helical" evidence="2">
    <location>
        <begin position="76"/>
        <end position="96"/>
    </location>
</feature>
<feature type="transmembrane region" description="Helical" evidence="2">
    <location>
        <begin position="543"/>
        <end position="562"/>
    </location>
</feature>
<evidence type="ECO:0000313" key="4">
    <source>
        <dbReference type="Proteomes" id="UP000654257"/>
    </source>
</evidence>
<name>A0A917LF61_9NOCA</name>
<evidence type="ECO:0000256" key="2">
    <source>
        <dbReference type="SAM" id="Phobius"/>
    </source>
</evidence>
<accession>A0A917LF61</accession>
<feature type="transmembrane region" description="Helical" evidence="2">
    <location>
        <begin position="569"/>
        <end position="588"/>
    </location>
</feature>
<proteinExistence type="predicted"/>
<dbReference type="EMBL" id="BMCU01000003">
    <property type="protein sequence ID" value="GGG17765.1"/>
    <property type="molecule type" value="Genomic_DNA"/>
</dbReference>
<reference evidence="3" key="2">
    <citation type="submission" date="2020-09" db="EMBL/GenBank/DDBJ databases">
        <authorList>
            <person name="Sun Q."/>
            <person name="Sedlacek I."/>
        </authorList>
    </citation>
    <scope>NUCLEOTIDE SEQUENCE</scope>
    <source>
        <strain evidence="3">CCM 7905</strain>
    </source>
</reference>
<keyword evidence="2" id="KW-0812">Transmembrane</keyword>
<evidence type="ECO:0000256" key="1">
    <source>
        <dbReference type="SAM" id="MobiDB-lite"/>
    </source>
</evidence>
<feature type="transmembrane region" description="Helical" evidence="2">
    <location>
        <begin position="263"/>
        <end position="284"/>
    </location>
</feature>
<feature type="transmembrane region" description="Helical" evidence="2">
    <location>
        <begin position="460"/>
        <end position="483"/>
    </location>
</feature>